<keyword evidence="5" id="KW-1185">Reference proteome</keyword>
<proteinExistence type="predicted"/>
<dbReference type="Pfam" id="PF07910">
    <property type="entry name" value="Peptidase_C78"/>
    <property type="match status" value="1"/>
</dbReference>
<feature type="region of interest" description="Disordered" evidence="2">
    <location>
        <begin position="1"/>
        <end position="23"/>
    </location>
</feature>
<evidence type="ECO:0000256" key="2">
    <source>
        <dbReference type="SAM" id="MobiDB-lite"/>
    </source>
</evidence>
<feature type="domain" description="UFSP1/2/DUB catalytic" evidence="3">
    <location>
        <begin position="49"/>
        <end position="227"/>
    </location>
</feature>
<dbReference type="EMBL" id="JARBJD010000003">
    <property type="protein sequence ID" value="KAK2964264.1"/>
    <property type="molecule type" value="Genomic_DNA"/>
</dbReference>
<dbReference type="EC" id="3.4.19.12" evidence="4"/>
<organism evidence="4 5">
    <name type="scientific">Blattamonas nauphoetae</name>
    <dbReference type="NCBI Taxonomy" id="2049346"/>
    <lineage>
        <taxon>Eukaryota</taxon>
        <taxon>Metamonada</taxon>
        <taxon>Preaxostyla</taxon>
        <taxon>Oxymonadida</taxon>
        <taxon>Blattamonas</taxon>
    </lineage>
</organism>
<gene>
    <name evidence="4" type="ORF">BLNAU_795</name>
</gene>
<accession>A0ABQ9YL31</accession>
<name>A0ABQ9YL31_9EUKA</name>
<dbReference type="GO" id="GO:0004843">
    <property type="term" value="F:cysteine-type deubiquitinase activity"/>
    <property type="evidence" value="ECO:0007669"/>
    <property type="project" value="UniProtKB-EC"/>
</dbReference>
<dbReference type="Gene3D" id="3.90.70.130">
    <property type="match status" value="1"/>
</dbReference>
<evidence type="ECO:0000259" key="3">
    <source>
        <dbReference type="Pfam" id="PF07910"/>
    </source>
</evidence>
<evidence type="ECO:0000256" key="1">
    <source>
        <dbReference type="ARBA" id="ARBA00022801"/>
    </source>
</evidence>
<dbReference type="PANTHER" id="PTHR48153:SF4">
    <property type="entry name" value="UBIQUITIN CARBOXYL-TERMINAL HYDROLASE MUG105"/>
    <property type="match status" value="1"/>
</dbReference>
<protein>
    <submittedName>
        <fullName evidence="4">Zinc finger-containing ubiquitin peptidase 1</fullName>
        <ecNumber evidence="4">3.4.19.12</ecNumber>
    </submittedName>
</protein>
<dbReference type="Proteomes" id="UP001281761">
    <property type="component" value="Unassembled WGS sequence"/>
</dbReference>
<evidence type="ECO:0000313" key="5">
    <source>
        <dbReference type="Proteomes" id="UP001281761"/>
    </source>
</evidence>
<sequence>MAHKRSNKRREQDKEPVENKPPIPDITKFIREYFSSHENRQIKSKTLICQATDYIHVEPDDDTWGCGYRNIAMVFSAILRVPIFSNHLRKYNIISPPSLRRVQELIETAWQNGYDPVGCKEFEGKLIGKTNFVGTAEMWTLMRSLLLPCRMVDIQSGASTLVQFVTTHFTTKLDYTSAPSLCLPIYLQGDGHSKTIVGTIRNLDTLILLDPSSVTQRTKMPHIAECEKSLCRDISRLDKFSPKFQLLIIDEERILDPPQTDKDKRPCALKI</sequence>
<evidence type="ECO:0000313" key="4">
    <source>
        <dbReference type="EMBL" id="KAK2964264.1"/>
    </source>
</evidence>
<dbReference type="PANTHER" id="PTHR48153">
    <property type="entry name" value="UFM1-SPECIFIC PROTEASE 2"/>
    <property type="match status" value="1"/>
</dbReference>
<dbReference type="InterPro" id="IPR012462">
    <property type="entry name" value="UFSP1/2_DUB_cat"/>
</dbReference>
<reference evidence="4 5" key="1">
    <citation type="journal article" date="2022" name="bioRxiv">
        <title>Genomics of Preaxostyla Flagellates Illuminates Evolutionary Transitions and the Path Towards Mitochondrial Loss.</title>
        <authorList>
            <person name="Novak L.V.F."/>
            <person name="Treitli S.C."/>
            <person name="Pyrih J."/>
            <person name="Halakuc P."/>
            <person name="Pipaliya S.V."/>
            <person name="Vacek V."/>
            <person name="Brzon O."/>
            <person name="Soukal P."/>
            <person name="Eme L."/>
            <person name="Dacks J.B."/>
            <person name="Karnkowska A."/>
            <person name="Elias M."/>
            <person name="Hampl V."/>
        </authorList>
    </citation>
    <scope>NUCLEOTIDE SEQUENCE [LARGE SCALE GENOMIC DNA]</scope>
    <source>
        <strain evidence="4">NAU3</strain>
        <tissue evidence="4">Gut</tissue>
    </source>
</reference>
<feature type="compositionally biased region" description="Basic and acidic residues" evidence="2">
    <location>
        <begin position="9"/>
        <end position="18"/>
    </location>
</feature>
<comment type="caution">
    <text evidence="4">The sequence shown here is derived from an EMBL/GenBank/DDBJ whole genome shotgun (WGS) entry which is preliminary data.</text>
</comment>
<keyword evidence="1 4" id="KW-0378">Hydrolase</keyword>